<dbReference type="InterPro" id="IPR035919">
    <property type="entry name" value="EAL_sf"/>
</dbReference>
<dbReference type="RefSeq" id="WP_254572926.1">
    <property type="nucleotide sequence ID" value="NZ_CP098502.1"/>
</dbReference>
<dbReference type="SMART" id="SM00052">
    <property type="entry name" value="EAL"/>
    <property type="match status" value="1"/>
</dbReference>
<evidence type="ECO:0000259" key="1">
    <source>
        <dbReference type="PROSITE" id="PS50883"/>
    </source>
</evidence>
<reference evidence="2 3" key="1">
    <citation type="submission" date="2022-06" db="EMBL/GenBank/DDBJ databases">
        <title>Paraconexibacter antarcticus.</title>
        <authorList>
            <person name="Kim C.S."/>
        </authorList>
    </citation>
    <scope>NUCLEOTIDE SEQUENCE [LARGE SCALE GENOMIC DNA]</scope>
    <source>
        <strain evidence="2 3">02-257</strain>
    </source>
</reference>
<dbReference type="InterPro" id="IPR050706">
    <property type="entry name" value="Cyclic-di-GMP_PDE-like"/>
</dbReference>
<feature type="domain" description="EAL" evidence="1">
    <location>
        <begin position="1"/>
        <end position="247"/>
    </location>
</feature>
<proteinExistence type="predicted"/>
<gene>
    <name evidence="2" type="ORF">NBH00_08605</name>
</gene>
<dbReference type="Gene3D" id="3.20.20.450">
    <property type="entry name" value="EAL domain"/>
    <property type="match status" value="1"/>
</dbReference>
<dbReference type="InterPro" id="IPR001633">
    <property type="entry name" value="EAL_dom"/>
</dbReference>
<dbReference type="Pfam" id="PF00563">
    <property type="entry name" value="EAL"/>
    <property type="match status" value="1"/>
</dbReference>
<name>A0ABY5DY38_9ACTN</name>
<dbReference type="PANTHER" id="PTHR33121:SF70">
    <property type="entry name" value="SIGNALING PROTEIN YKOW"/>
    <property type="match status" value="1"/>
</dbReference>
<evidence type="ECO:0000313" key="3">
    <source>
        <dbReference type="Proteomes" id="UP001056035"/>
    </source>
</evidence>
<dbReference type="CDD" id="cd01948">
    <property type="entry name" value="EAL"/>
    <property type="match status" value="1"/>
</dbReference>
<evidence type="ECO:0000313" key="2">
    <source>
        <dbReference type="EMBL" id="UTI66253.1"/>
    </source>
</evidence>
<dbReference type="Proteomes" id="UP001056035">
    <property type="component" value="Chromosome"/>
</dbReference>
<keyword evidence="3" id="KW-1185">Reference proteome</keyword>
<dbReference type="SUPFAM" id="SSF141868">
    <property type="entry name" value="EAL domain-like"/>
    <property type="match status" value="1"/>
</dbReference>
<dbReference type="PANTHER" id="PTHR33121">
    <property type="entry name" value="CYCLIC DI-GMP PHOSPHODIESTERASE PDEF"/>
    <property type="match status" value="1"/>
</dbReference>
<organism evidence="2 3">
    <name type="scientific">Paraconexibacter antarcticus</name>
    <dbReference type="NCBI Taxonomy" id="2949664"/>
    <lineage>
        <taxon>Bacteria</taxon>
        <taxon>Bacillati</taxon>
        <taxon>Actinomycetota</taxon>
        <taxon>Thermoleophilia</taxon>
        <taxon>Solirubrobacterales</taxon>
        <taxon>Paraconexibacteraceae</taxon>
        <taxon>Paraconexibacter</taxon>
    </lineage>
</organism>
<accession>A0ABY5DY38</accession>
<dbReference type="EMBL" id="CP098502">
    <property type="protein sequence ID" value="UTI66253.1"/>
    <property type="molecule type" value="Genomic_DNA"/>
</dbReference>
<dbReference type="PROSITE" id="PS50883">
    <property type="entry name" value="EAL"/>
    <property type="match status" value="1"/>
</dbReference>
<protein>
    <submittedName>
        <fullName evidence="2">EAL domain-containing protein</fullName>
    </submittedName>
</protein>
<sequence length="247" mass="26569">MTPPRTPAPTESRGGQAIDVAYQPFIEFRTGAMVGAEALARFPGRSTAHVLRRAELTGRSEAIDLAVLRRVIDELQGDPGQTLPVYVNVSSASIPLPGYLSTVRRWLRAAPGVGPRLVFDVTETAPLPGATAVRRFVGAIRELGARIAVDDVPAGYDRVYAISLLQPDVVKLDGDTLRRSLEDASERVRIEAMTIMAHDHGATLIAEGIEAPVHVEAALRFGAAIGQGYHLGRPRCCPLADVHPFQL</sequence>